<evidence type="ECO:0000256" key="4">
    <source>
        <dbReference type="ARBA" id="ARBA00022989"/>
    </source>
</evidence>
<dbReference type="GO" id="GO:0005315">
    <property type="term" value="F:phosphate transmembrane transporter activity"/>
    <property type="evidence" value="ECO:0007669"/>
    <property type="project" value="InterPro"/>
</dbReference>
<sequence>MIIYAGYTVAFFFALNIGASGAAATMGVAYGAGAIPKRFWALVLSGIGVFFGAILGGGEVVKTIGSELIPASIVDIRVAVIILAAAGLSLFIANLLGIPLSTSEVTVGAVVGAGLAFQVILAGQLVTVLLFWLMVPVTAFFLALLAGKGIGFVEKRVRPLRDGKRQRWLAVLLVVTGFLEAIAAGMNNVANAVGPLVGAGLLSVSEGVLYGGIFVASGALLLGRKVLETNGKGITRFTMLEGSAISGTGAGLVIGSSLLGIPVPLTQVTTSAIIGIGTAKKGFSLWQKGIIAQMIKVWAVSPVFSLVIAYGMVKVLIHDDLYSVAVVASVFLATVGSISLIRSVRREKRSLHEHGGGI</sequence>
<dbReference type="EMBL" id="NOWF01000003">
    <property type="protein sequence ID" value="OYD08613.1"/>
    <property type="molecule type" value="Genomic_DNA"/>
</dbReference>
<dbReference type="Proteomes" id="UP000215459">
    <property type="component" value="Unassembled WGS sequence"/>
</dbReference>
<dbReference type="AlphaFoldDB" id="A0A235B8G3"/>
<comment type="caution">
    <text evidence="7">The sequence shown here is derived from an EMBL/GenBank/DDBJ whole genome shotgun (WGS) entry which is preliminary data.</text>
</comment>
<name>A0A235B8G3_9BACL</name>
<dbReference type="PANTHER" id="PTHR11101">
    <property type="entry name" value="PHOSPHATE TRANSPORTER"/>
    <property type="match status" value="1"/>
</dbReference>
<feature type="transmembrane region" description="Helical" evidence="6">
    <location>
        <begin position="321"/>
        <end position="341"/>
    </location>
</feature>
<dbReference type="GO" id="GO:0016020">
    <property type="term" value="C:membrane"/>
    <property type="evidence" value="ECO:0007669"/>
    <property type="project" value="UniProtKB-SubCell"/>
</dbReference>
<reference evidence="7 8" key="1">
    <citation type="submission" date="2017-07" db="EMBL/GenBank/DDBJ databases">
        <title>The genome sequence of Paludifilum halophilum highlights mechanisms for microbial adaptation to high salt environemnts.</title>
        <authorList>
            <person name="Belbahri L."/>
        </authorList>
    </citation>
    <scope>NUCLEOTIDE SEQUENCE [LARGE SCALE GENOMIC DNA]</scope>
    <source>
        <strain evidence="7 8">DSM 102817</strain>
    </source>
</reference>
<feature type="transmembrane region" description="Helical" evidence="6">
    <location>
        <begin position="207"/>
        <end position="227"/>
    </location>
</feature>
<feature type="transmembrane region" description="Helical" evidence="6">
    <location>
        <begin position="105"/>
        <end position="123"/>
    </location>
</feature>
<evidence type="ECO:0000256" key="6">
    <source>
        <dbReference type="SAM" id="Phobius"/>
    </source>
</evidence>
<keyword evidence="8" id="KW-1185">Reference proteome</keyword>
<feature type="transmembrane region" description="Helical" evidence="6">
    <location>
        <begin position="39"/>
        <end position="58"/>
    </location>
</feature>
<protein>
    <submittedName>
        <fullName evidence="7">Anion permease</fullName>
    </submittedName>
</protein>
<feature type="transmembrane region" description="Helical" evidence="6">
    <location>
        <begin position="295"/>
        <end position="315"/>
    </location>
</feature>
<dbReference type="OrthoDB" id="19855at2"/>
<comment type="subcellular location">
    <subcellularLocation>
        <location evidence="1">Membrane</location>
        <topology evidence="1">Multi-pass membrane protein</topology>
    </subcellularLocation>
</comment>
<accession>A0A235B8G3</accession>
<evidence type="ECO:0000313" key="7">
    <source>
        <dbReference type="EMBL" id="OYD08613.1"/>
    </source>
</evidence>
<feature type="transmembrane region" description="Helical" evidence="6">
    <location>
        <begin position="78"/>
        <end position="98"/>
    </location>
</feature>
<keyword evidence="3 6" id="KW-0812">Transmembrane</keyword>
<keyword evidence="5 6" id="KW-0472">Membrane</keyword>
<evidence type="ECO:0000256" key="3">
    <source>
        <dbReference type="ARBA" id="ARBA00022692"/>
    </source>
</evidence>
<keyword evidence="2" id="KW-0813">Transport</keyword>
<keyword evidence="4 6" id="KW-1133">Transmembrane helix</keyword>
<gene>
    <name evidence="7" type="ORF">CHM34_06165</name>
</gene>
<organism evidence="7 8">
    <name type="scientific">Paludifilum halophilum</name>
    <dbReference type="NCBI Taxonomy" id="1642702"/>
    <lineage>
        <taxon>Bacteria</taxon>
        <taxon>Bacillati</taxon>
        <taxon>Bacillota</taxon>
        <taxon>Bacilli</taxon>
        <taxon>Bacillales</taxon>
        <taxon>Thermoactinomycetaceae</taxon>
        <taxon>Paludifilum</taxon>
    </lineage>
</organism>
<feature type="transmembrane region" description="Helical" evidence="6">
    <location>
        <begin position="168"/>
        <end position="187"/>
    </location>
</feature>
<dbReference type="GO" id="GO:0035435">
    <property type="term" value="P:phosphate ion transmembrane transport"/>
    <property type="evidence" value="ECO:0007669"/>
    <property type="project" value="TreeGrafter"/>
</dbReference>
<dbReference type="Pfam" id="PF01384">
    <property type="entry name" value="PHO4"/>
    <property type="match status" value="2"/>
</dbReference>
<evidence type="ECO:0000256" key="1">
    <source>
        <dbReference type="ARBA" id="ARBA00004141"/>
    </source>
</evidence>
<feature type="transmembrane region" description="Helical" evidence="6">
    <location>
        <begin position="129"/>
        <end position="147"/>
    </location>
</feature>
<evidence type="ECO:0000256" key="2">
    <source>
        <dbReference type="ARBA" id="ARBA00022448"/>
    </source>
</evidence>
<dbReference type="InterPro" id="IPR001204">
    <property type="entry name" value="Phos_transporter"/>
</dbReference>
<feature type="transmembrane region" description="Helical" evidence="6">
    <location>
        <begin position="6"/>
        <end position="32"/>
    </location>
</feature>
<dbReference type="PANTHER" id="PTHR11101:SF80">
    <property type="entry name" value="PHOSPHATE TRANSPORTER"/>
    <property type="match status" value="1"/>
</dbReference>
<proteinExistence type="predicted"/>
<evidence type="ECO:0000256" key="5">
    <source>
        <dbReference type="ARBA" id="ARBA00023136"/>
    </source>
</evidence>
<evidence type="ECO:0000313" key="8">
    <source>
        <dbReference type="Proteomes" id="UP000215459"/>
    </source>
</evidence>